<organism evidence="1 4">
    <name type="scientific">Rhizoctonia solani</name>
    <dbReference type="NCBI Taxonomy" id="456999"/>
    <lineage>
        <taxon>Eukaryota</taxon>
        <taxon>Fungi</taxon>
        <taxon>Dikarya</taxon>
        <taxon>Basidiomycota</taxon>
        <taxon>Agaricomycotina</taxon>
        <taxon>Agaricomycetes</taxon>
        <taxon>Cantharellales</taxon>
        <taxon>Ceratobasidiaceae</taxon>
        <taxon>Rhizoctonia</taxon>
    </lineage>
</organism>
<gene>
    <name evidence="3" type="ORF">RHS01_02900</name>
    <name evidence="2" type="ORF">RHS03_02295</name>
    <name evidence="1" type="ORF">RHS04_02650</name>
</gene>
<dbReference type="Proteomes" id="UP000602905">
    <property type="component" value="Unassembled WGS sequence"/>
</dbReference>
<dbReference type="EMBL" id="JACYCC010000035">
    <property type="protein sequence ID" value="KAF8682509.1"/>
    <property type="molecule type" value="Genomic_DNA"/>
</dbReference>
<dbReference type="Proteomes" id="UP000650582">
    <property type="component" value="Unassembled WGS sequence"/>
</dbReference>
<reference evidence="1" key="1">
    <citation type="submission" date="2020-09" db="EMBL/GenBank/DDBJ databases">
        <title>Comparative genome analyses of four rice-infecting Rhizoctonia solani isolates reveal extensive enrichment of homogalacturonan modification genes.</title>
        <authorList>
            <person name="Lee D.-Y."/>
            <person name="Jeon J."/>
            <person name="Kim K.-T."/>
            <person name="Cheong K."/>
            <person name="Song H."/>
            <person name="Choi G."/>
            <person name="Ko J."/>
            <person name="Opiyo S.O."/>
            <person name="Zuo S."/>
            <person name="Madhav S."/>
            <person name="Lee Y.-H."/>
            <person name="Wang G.-L."/>
        </authorList>
    </citation>
    <scope>NUCLEOTIDE SEQUENCE</scope>
    <source>
        <strain evidence="3">AG1-IA B2</strain>
        <strain evidence="2">AG1-IA WGL</strain>
        <strain evidence="1">AG1-IA YN-7</strain>
    </source>
</reference>
<protein>
    <submittedName>
        <fullName evidence="1">Uncharacterized protein</fullName>
    </submittedName>
</protein>
<evidence type="ECO:0000313" key="3">
    <source>
        <dbReference type="EMBL" id="KAF8758345.1"/>
    </source>
</evidence>
<accession>A0A8H7LM84</accession>
<dbReference type="Proteomes" id="UP000614334">
    <property type="component" value="Unassembled WGS sequence"/>
</dbReference>
<dbReference type="AlphaFoldDB" id="A0A8H7LM84"/>
<dbReference type="EMBL" id="JACYCF010000003">
    <property type="protein sequence ID" value="KAF8758345.1"/>
    <property type="molecule type" value="Genomic_DNA"/>
</dbReference>
<comment type="caution">
    <text evidence="1">The sequence shown here is derived from an EMBL/GenBank/DDBJ whole genome shotgun (WGS) entry which is preliminary data.</text>
</comment>
<evidence type="ECO:0000313" key="2">
    <source>
        <dbReference type="EMBL" id="KAF8711003.1"/>
    </source>
</evidence>
<dbReference type="OrthoDB" id="3178541at2759"/>
<dbReference type="EMBL" id="JACYCD010000047">
    <property type="protein sequence ID" value="KAF8711003.1"/>
    <property type="molecule type" value="Genomic_DNA"/>
</dbReference>
<sequence>MVFNTIRGLKGSTGELVRAILPASHLPISKARSMKRPVSVPLPRAPCEVWARMPDHTSASGESDVELMAIVVDSQNHGHYNQSVVYTCMAPESRDVWSTSTDEVVHGVRSVRPSLSEGAAFKYHQVVGVMPNVEWWQNYDGSRATKKGVILAGWCERENDDPQARKRYTYWVRCERDGARPTQRWYEQHELFTLPDKVFTGKLSLKKALA</sequence>
<proteinExistence type="predicted"/>
<name>A0A8H7LM84_9AGAM</name>
<evidence type="ECO:0000313" key="4">
    <source>
        <dbReference type="Proteomes" id="UP000650582"/>
    </source>
</evidence>
<evidence type="ECO:0000313" key="1">
    <source>
        <dbReference type="EMBL" id="KAF8682509.1"/>
    </source>
</evidence>